<name>A0AAN7UM34_9PEZI</name>
<evidence type="ECO:0000313" key="3">
    <source>
        <dbReference type="Proteomes" id="UP001305414"/>
    </source>
</evidence>
<proteinExistence type="predicted"/>
<dbReference type="EMBL" id="JAWHQM010000051">
    <property type="protein sequence ID" value="KAK5635305.1"/>
    <property type="molecule type" value="Genomic_DNA"/>
</dbReference>
<sequence>MSSTETTNDKPIVTNSPANDDSGATKDLSATSVTLCLSALLSSLDLTIVTTAVPAIVTSF</sequence>
<organism evidence="2 3">
    <name type="scientific">Xylaria bambusicola</name>
    <dbReference type="NCBI Taxonomy" id="326684"/>
    <lineage>
        <taxon>Eukaryota</taxon>
        <taxon>Fungi</taxon>
        <taxon>Dikarya</taxon>
        <taxon>Ascomycota</taxon>
        <taxon>Pezizomycotina</taxon>
        <taxon>Sordariomycetes</taxon>
        <taxon>Xylariomycetidae</taxon>
        <taxon>Xylariales</taxon>
        <taxon>Xylariaceae</taxon>
        <taxon>Xylaria</taxon>
    </lineage>
</organism>
<gene>
    <name evidence="2" type="ORF">RRF57_011017</name>
</gene>
<feature type="region of interest" description="Disordered" evidence="1">
    <location>
        <begin position="1"/>
        <end position="25"/>
    </location>
</feature>
<dbReference type="AlphaFoldDB" id="A0AAN7UM34"/>
<reference evidence="2 3" key="1">
    <citation type="submission" date="2023-10" db="EMBL/GenBank/DDBJ databases">
        <title>Draft genome sequence of Xylaria bambusicola isolate GMP-LS, the root and basal stem rot pathogen of sugarcane in Indonesia.</title>
        <authorList>
            <person name="Selvaraj P."/>
            <person name="Muralishankar V."/>
            <person name="Muruganantham S."/>
            <person name="Sp S."/>
            <person name="Haryani S."/>
            <person name="Lau K.J.X."/>
            <person name="Naqvi N.I."/>
        </authorList>
    </citation>
    <scope>NUCLEOTIDE SEQUENCE [LARGE SCALE GENOMIC DNA]</scope>
    <source>
        <strain evidence="2">GMP-LS</strain>
    </source>
</reference>
<evidence type="ECO:0000256" key="1">
    <source>
        <dbReference type="SAM" id="MobiDB-lite"/>
    </source>
</evidence>
<comment type="caution">
    <text evidence="2">The sequence shown here is derived from an EMBL/GenBank/DDBJ whole genome shotgun (WGS) entry which is preliminary data.</text>
</comment>
<protein>
    <submittedName>
        <fullName evidence="2">Uncharacterized protein</fullName>
    </submittedName>
</protein>
<evidence type="ECO:0000313" key="2">
    <source>
        <dbReference type="EMBL" id="KAK5635305.1"/>
    </source>
</evidence>
<dbReference type="Proteomes" id="UP001305414">
    <property type="component" value="Unassembled WGS sequence"/>
</dbReference>
<keyword evidence="3" id="KW-1185">Reference proteome</keyword>
<accession>A0AAN7UM34</accession>